<accession>A0AAI8XSJ5</accession>
<dbReference type="Proteomes" id="UP001241092">
    <property type="component" value="Chromosome"/>
</dbReference>
<evidence type="ECO:0000313" key="3">
    <source>
        <dbReference type="Proteomes" id="UP001241092"/>
    </source>
</evidence>
<dbReference type="AlphaFoldDB" id="A0AAI8XSJ5"/>
<sequence>MMTDIIDRIDELVDEQLADGEPENGYDFGDPDYPECPHCGRHWHGLRITRRIEAMRWAGHFDPEYRYADDDSPVLCEGSEFIGPMPPPVWLTNVAAVRIEPDVRGLAEYFTQAAERWRGMFQQIAEAFAPVVDMTLWMPHTHDQMAPRLGVMHGAPWIQFNGLTALSGHIAFDELHRCTKPTPVPEDISIRFGPENWIHEIRRIPPELQFPRPYPRLIVSPAEWEAHAHWTQFTAPNYPIPDRPGYDFSRYAHDDQEPIWAPRADVRPRATTRPAHTHGRHRTRGRTRR</sequence>
<evidence type="ECO:0000256" key="1">
    <source>
        <dbReference type="SAM" id="MobiDB-lite"/>
    </source>
</evidence>
<gene>
    <name evidence="2" type="ORF">hbim_07150</name>
</gene>
<evidence type="ECO:0000313" key="2">
    <source>
        <dbReference type="EMBL" id="BDY33175.1"/>
    </source>
</evidence>
<dbReference type="EMBL" id="AP027452">
    <property type="protein sequence ID" value="BDY33175.1"/>
    <property type="molecule type" value="Genomic_DNA"/>
</dbReference>
<name>A0AAI8XSJ5_MYCME</name>
<organism evidence="2 3">
    <name type="scientific">Mycolicibacterium mageritense</name>
    <name type="common">Mycobacterium mageritense</name>
    <dbReference type="NCBI Taxonomy" id="53462"/>
    <lineage>
        <taxon>Bacteria</taxon>
        <taxon>Bacillati</taxon>
        <taxon>Actinomycetota</taxon>
        <taxon>Actinomycetes</taxon>
        <taxon>Mycobacteriales</taxon>
        <taxon>Mycobacteriaceae</taxon>
        <taxon>Mycolicibacterium</taxon>
    </lineage>
</organism>
<feature type="region of interest" description="Disordered" evidence="1">
    <location>
        <begin position="259"/>
        <end position="289"/>
    </location>
</feature>
<proteinExistence type="predicted"/>
<feature type="compositionally biased region" description="Basic residues" evidence="1">
    <location>
        <begin position="275"/>
        <end position="289"/>
    </location>
</feature>
<reference evidence="2" key="1">
    <citation type="submission" date="2023-03" db="EMBL/GenBank/DDBJ databases">
        <title>Draft genome sequence of a Mycolicibacterium mageritense strain H4_3_1 isolated from a hybrid biological-inorganic system reactor.</title>
        <authorList>
            <person name="Feng X."/>
            <person name="Kazama D."/>
            <person name="Sato K."/>
            <person name="Kobayashi H."/>
        </authorList>
    </citation>
    <scope>NUCLEOTIDE SEQUENCE</scope>
    <source>
        <strain evidence="2">H4_3_1</strain>
    </source>
</reference>
<protein>
    <submittedName>
        <fullName evidence="2">Uncharacterized protein</fullName>
    </submittedName>
</protein>